<dbReference type="Proteomes" id="UP001596481">
    <property type="component" value="Unassembled WGS sequence"/>
</dbReference>
<dbReference type="RefSeq" id="WP_390222170.1">
    <property type="nucleotide sequence ID" value="NZ_JBHTAA010000001.1"/>
</dbReference>
<gene>
    <name evidence="1" type="ORF">ACFQJC_05100</name>
</gene>
<proteinExistence type="predicted"/>
<dbReference type="EMBL" id="JBHTAA010000001">
    <property type="protein sequence ID" value="MFC7202883.1"/>
    <property type="molecule type" value="Genomic_DNA"/>
</dbReference>
<comment type="caution">
    <text evidence="1">The sequence shown here is derived from an EMBL/GenBank/DDBJ whole genome shotgun (WGS) entry which is preliminary data.</text>
</comment>
<accession>A0ABD5ZD98</accession>
<keyword evidence="2" id="KW-1185">Reference proteome</keyword>
<sequence>MSTTDMSQPVREGWATQLSWPGCDPETVEDYVAAVDDESHLLDILSRLTDGEVSDQDMTKIGHVNARLMEVR</sequence>
<dbReference type="AlphaFoldDB" id="A0ABD5ZD98"/>
<evidence type="ECO:0000313" key="1">
    <source>
        <dbReference type="EMBL" id="MFC7202883.1"/>
    </source>
</evidence>
<reference evidence="1 2" key="1">
    <citation type="journal article" date="2019" name="Int. J. Syst. Evol. Microbiol.">
        <title>The Global Catalogue of Microorganisms (GCM) 10K type strain sequencing project: providing services to taxonomists for standard genome sequencing and annotation.</title>
        <authorList>
            <consortium name="The Broad Institute Genomics Platform"/>
            <consortium name="The Broad Institute Genome Sequencing Center for Infectious Disease"/>
            <person name="Wu L."/>
            <person name="Ma J."/>
        </authorList>
    </citation>
    <scope>NUCLEOTIDE SEQUENCE [LARGE SCALE GENOMIC DNA]</scope>
    <source>
        <strain evidence="1 2">DSM 29988</strain>
    </source>
</reference>
<evidence type="ECO:0000313" key="2">
    <source>
        <dbReference type="Proteomes" id="UP001596481"/>
    </source>
</evidence>
<organism evidence="1 2">
    <name type="scientific">Haloferax namakaokahaiae</name>
    <dbReference type="NCBI Taxonomy" id="1748331"/>
    <lineage>
        <taxon>Archaea</taxon>
        <taxon>Methanobacteriati</taxon>
        <taxon>Methanobacteriota</taxon>
        <taxon>Stenosarchaea group</taxon>
        <taxon>Halobacteria</taxon>
        <taxon>Halobacteriales</taxon>
        <taxon>Haloferacaceae</taxon>
        <taxon>Haloferax</taxon>
    </lineage>
</organism>
<protein>
    <submittedName>
        <fullName evidence="1">Uncharacterized protein</fullName>
    </submittedName>
</protein>
<name>A0ABD5ZD98_9EURY</name>